<feature type="domain" description="Integrase catalytic" evidence="2">
    <location>
        <begin position="104"/>
        <end position="271"/>
    </location>
</feature>
<reference evidence="3 6" key="1">
    <citation type="submission" date="2016-09" db="EMBL/GenBank/DDBJ databases">
        <title>Lactic acid bacteria from MAP meat Genome sequencing and assembly.</title>
        <authorList>
            <person name="Behr J."/>
            <person name="Hilgarth M."/>
            <person name="Vogel R.F."/>
        </authorList>
    </citation>
    <scope>NUCLEOTIDE SEQUENCE [LARGE SCALE GENOMIC DNA]</scope>
    <source>
        <strain evidence="3 6">TMW21615</strain>
    </source>
</reference>
<dbReference type="Proteomes" id="UP000516280">
    <property type="component" value="Chromosome"/>
</dbReference>
<proteinExistence type="predicted"/>
<dbReference type="KEGG" id="lpaa:BHS01_08225"/>
<dbReference type="Pfam" id="PF13333">
    <property type="entry name" value="rve_2"/>
    <property type="match status" value="1"/>
</dbReference>
<protein>
    <submittedName>
        <fullName evidence="3">Integrase</fullName>
    </submittedName>
</protein>
<evidence type="ECO:0000256" key="1">
    <source>
        <dbReference type="ARBA" id="ARBA00002286"/>
    </source>
</evidence>
<dbReference type="InterPro" id="IPR048020">
    <property type="entry name" value="Transpos_IS3"/>
</dbReference>
<dbReference type="NCBIfam" id="NF033516">
    <property type="entry name" value="transpos_IS3"/>
    <property type="match status" value="1"/>
</dbReference>
<dbReference type="InterPro" id="IPR012337">
    <property type="entry name" value="RNaseH-like_sf"/>
</dbReference>
<dbReference type="Gene3D" id="3.30.420.10">
    <property type="entry name" value="Ribonuclease H-like superfamily/Ribonuclease H"/>
    <property type="match status" value="1"/>
</dbReference>
<dbReference type="KEGG" id="lpaa:BHS01_08150"/>
<dbReference type="PROSITE" id="PS50994">
    <property type="entry name" value="INTEGRASE"/>
    <property type="match status" value="1"/>
</dbReference>
<dbReference type="PANTHER" id="PTHR46889:SF4">
    <property type="entry name" value="TRANSPOSASE INSO FOR INSERTION SEQUENCE ELEMENT IS911B-RELATED"/>
    <property type="match status" value="1"/>
</dbReference>
<accession>A0A7L4WCG6</accession>
<evidence type="ECO:0000313" key="6">
    <source>
        <dbReference type="Proteomes" id="UP000516280"/>
    </source>
</evidence>
<sequence>MLSITGLPKATYYYWVKRFKRANKDDAIEKKMREIRAEHPNAGYRPMVELLKQKGIHANHKRVQRLMKKLGLCVTSYWRKSRKYNSYKGSVGQVAKNKLHRRFNTSVPHQKLTTDTTEFKYYDQGVQKKAYLNPYLDLFNNEIISFEISKRPTYEAISIALKQALIITSDCPYRRTFHSDQGWAYQMRQYTDKLKAHRIFQSMSRKGNCHDNSVMENFFGLLKQEVYYGRVFQSFEALERTIVDWIHYYNTKRIKKKLNWMSPTQYRMALSN</sequence>
<dbReference type="InterPro" id="IPR036397">
    <property type="entry name" value="RNaseH_sf"/>
</dbReference>
<organism evidence="3 6">
    <name type="scientific">Pseudolactococcus paracarnosus</name>
    <dbReference type="NCBI Taxonomy" id="2749962"/>
    <lineage>
        <taxon>Bacteria</taxon>
        <taxon>Bacillati</taxon>
        <taxon>Bacillota</taxon>
        <taxon>Bacilli</taxon>
        <taxon>Lactobacillales</taxon>
        <taxon>Streptococcaceae</taxon>
        <taxon>Pseudolactococcus</taxon>
    </lineage>
</organism>
<dbReference type="Pfam" id="PF13276">
    <property type="entry name" value="HTH_21"/>
    <property type="match status" value="1"/>
</dbReference>
<dbReference type="InterPro" id="IPR050900">
    <property type="entry name" value="Transposase_IS3/IS150/IS904"/>
</dbReference>
<dbReference type="EMBL" id="CP017195">
    <property type="protein sequence ID" value="QDJ27604.1"/>
    <property type="molecule type" value="Genomic_DNA"/>
</dbReference>
<comment type="function">
    <text evidence="1">Involved in the transposition of the insertion sequence.</text>
</comment>
<dbReference type="GO" id="GO:0003676">
    <property type="term" value="F:nucleic acid binding"/>
    <property type="evidence" value="ECO:0007669"/>
    <property type="project" value="InterPro"/>
</dbReference>
<gene>
    <name evidence="3" type="ORF">BHS01_03065</name>
    <name evidence="4" type="ORF">BHS01_08150</name>
    <name evidence="5" type="ORF">BHS01_08225</name>
</gene>
<dbReference type="GO" id="GO:0015074">
    <property type="term" value="P:DNA integration"/>
    <property type="evidence" value="ECO:0007669"/>
    <property type="project" value="InterPro"/>
</dbReference>
<dbReference type="InterPro" id="IPR001584">
    <property type="entry name" value="Integrase_cat-core"/>
</dbReference>
<dbReference type="AlphaFoldDB" id="A0A7L4WCG6"/>
<evidence type="ECO:0000313" key="4">
    <source>
        <dbReference type="EMBL" id="QDJ28499.1"/>
    </source>
</evidence>
<dbReference type="EMBL" id="CP017195">
    <property type="protein sequence ID" value="QDJ28514.1"/>
    <property type="molecule type" value="Genomic_DNA"/>
</dbReference>
<dbReference type="PANTHER" id="PTHR46889">
    <property type="entry name" value="TRANSPOSASE INSF FOR INSERTION SEQUENCE IS3B-RELATED"/>
    <property type="match status" value="1"/>
</dbReference>
<dbReference type="KEGG" id="lpaa:BHS01_03065"/>
<evidence type="ECO:0000259" key="2">
    <source>
        <dbReference type="PROSITE" id="PS50994"/>
    </source>
</evidence>
<name>A0A7L4WCG6_9LACT</name>
<dbReference type="Pfam" id="PF00665">
    <property type="entry name" value="rve"/>
    <property type="match status" value="1"/>
</dbReference>
<dbReference type="SUPFAM" id="SSF53098">
    <property type="entry name" value="Ribonuclease H-like"/>
    <property type="match status" value="1"/>
</dbReference>
<dbReference type="InterPro" id="IPR025948">
    <property type="entry name" value="HTH-like_dom"/>
</dbReference>
<evidence type="ECO:0000313" key="5">
    <source>
        <dbReference type="EMBL" id="QDJ28514.1"/>
    </source>
</evidence>
<evidence type="ECO:0000313" key="3">
    <source>
        <dbReference type="EMBL" id="QDJ27604.1"/>
    </source>
</evidence>
<dbReference type="EMBL" id="CP017195">
    <property type="protein sequence ID" value="QDJ28499.1"/>
    <property type="molecule type" value="Genomic_DNA"/>
</dbReference>